<dbReference type="PANTHER" id="PTHR19328:SF53">
    <property type="entry name" value="MEMBRANE PROTEIN"/>
    <property type="match status" value="1"/>
</dbReference>
<sequence length="829" mass="90564">MEALLALVCAVVLMTVIPGWAAPPQSKKPRAGPSLKKPEESKPLRPPLKRHRMRPRQKAVTTFEPERPGKGELFDECDEVRHAELPAGFRACVVATGLQQPRQLVVSNETDDAIVLVDRVGCSFLLPDQCDAMCGQSGNDSIITMKDLNRNGLIDKNERYVLWEGDELRLSHGLAVHRGYLFASNATHVMRWPYTPGQTSPLNESQRVVVMTGMNIGGCGAAALGHLTRTLIVDDQDRLYVTIGSFRDSWPGDEDSSRARIQRFENVTDPLVLHTYKTQNWTDGEVFADGTRNTVGLAFDPKGRLWGVDTNDDFITHEELGGDDVREDNPSEELNLFTEERAGRSFGYPRCWTEGRLGPKHARGRGSQWSVPGRNDTYIKGQGRSNDTTRFLNDTWCQNISNNQPPELPLQAHASHIGIAFLGGKGSSDRWRERCEETGESANGGFPCEYGGDAFLAAHGTYQAEDCPPCDSRSQLAGYQVSRVLMDEDGMPTGEVLKLLAEETGSNDWDVRPVSTAFDSEGRMFVSDDGTGQILMVYYRAALAETAITESPSPLPLVAGFTPAQPPKCDPARAAEAPSGRSPLAMHKHISQCASSCLERGSSQRSTAGFDGDGGGIADLSMASAAIDKSCEGFSVDVNGTCAVHPDEAMHKAQGSPPCTKLTYRRAAPPEGYFEKGVGSCRAFSAYPAPLKRGKKFSMSYSRLVPAGPNAKTIDFANCVNACDDYGGKSKWCVGLDYDYANRSSYPCHLYVAATKGKLVYAPVDHRLTQRAYQRPDRWCLGRDVPREILEEAEAAMKKGTASGGRVVGGGLLWVVVLAIHTLFHRHPP</sequence>
<organism evidence="4 5">
    <name type="scientific">Vitrella brassicaformis (strain CCMP3155)</name>
    <dbReference type="NCBI Taxonomy" id="1169540"/>
    <lineage>
        <taxon>Eukaryota</taxon>
        <taxon>Sar</taxon>
        <taxon>Alveolata</taxon>
        <taxon>Colpodellida</taxon>
        <taxon>Vitrellaceae</taxon>
        <taxon>Vitrella</taxon>
    </lineage>
</organism>
<dbReference type="AlphaFoldDB" id="A0A0G4GBI8"/>
<dbReference type="InterPro" id="IPR011041">
    <property type="entry name" value="Quinoprot_gluc/sorb_DH_b-prop"/>
</dbReference>
<evidence type="ECO:0000256" key="2">
    <source>
        <dbReference type="SAM" id="SignalP"/>
    </source>
</evidence>
<dbReference type="InterPro" id="IPR011042">
    <property type="entry name" value="6-blade_b-propeller_TolB-like"/>
</dbReference>
<dbReference type="EMBL" id="CDMY01000613">
    <property type="protein sequence ID" value="CEM26351.1"/>
    <property type="molecule type" value="Genomic_DNA"/>
</dbReference>
<dbReference type="InterPro" id="IPR054539">
    <property type="entry name" value="Beta-prop_PDH"/>
</dbReference>
<keyword evidence="2" id="KW-0732">Signal</keyword>
<dbReference type="Gene3D" id="2.120.10.30">
    <property type="entry name" value="TolB, C-terminal domain"/>
    <property type="match status" value="1"/>
</dbReference>
<evidence type="ECO:0000313" key="4">
    <source>
        <dbReference type="EMBL" id="CEM26351.1"/>
    </source>
</evidence>
<evidence type="ECO:0000313" key="5">
    <source>
        <dbReference type="Proteomes" id="UP000041254"/>
    </source>
</evidence>
<reference evidence="4 5" key="1">
    <citation type="submission" date="2014-11" db="EMBL/GenBank/DDBJ databases">
        <authorList>
            <person name="Zhu J."/>
            <person name="Qi W."/>
            <person name="Song R."/>
        </authorList>
    </citation>
    <scope>NUCLEOTIDE SEQUENCE [LARGE SCALE GENOMIC DNA]</scope>
</reference>
<dbReference type="SUPFAM" id="SSF50952">
    <property type="entry name" value="Soluble quinoprotein glucose dehydrogenase"/>
    <property type="match status" value="1"/>
</dbReference>
<evidence type="ECO:0000259" key="3">
    <source>
        <dbReference type="Pfam" id="PF22807"/>
    </source>
</evidence>
<dbReference type="PANTHER" id="PTHR19328">
    <property type="entry name" value="HEDGEHOG-INTERACTING PROTEIN"/>
    <property type="match status" value="1"/>
</dbReference>
<feature type="region of interest" description="Disordered" evidence="1">
    <location>
        <begin position="22"/>
        <end position="71"/>
    </location>
</feature>
<dbReference type="VEuPathDB" id="CryptoDB:Vbra_17363"/>
<dbReference type="InParanoid" id="A0A0G4GBI8"/>
<name>A0A0G4GBI8_VITBC</name>
<feature type="compositionally biased region" description="Basic residues" evidence="1">
    <location>
        <begin position="47"/>
        <end position="57"/>
    </location>
</feature>
<gene>
    <name evidence="4" type="ORF">Vbra_17363</name>
</gene>
<dbReference type="OrthoDB" id="10266706at2759"/>
<accession>A0A0G4GBI8</accession>
<keyword evidence="5" id="KW-1185">Reference proteome</keyword>
<proteinExistence type="predicted"/>
<protein>
    <recommendedName>
        <fullName evidence="3">Pyrroloquinoline quinone-dependent pyranose dehydrogenase beta-propeller domain-containing protein</fullName>
    </recommendedName>
</protein>
<dbReference type="PhylomeDB" id="A0A0G4GBI8"/>
<feature type="domain" description="Pyrroloquinoline quinone-dependent pyranose dehydrogenase beta-propeller" evidence="3">
    <location>
        <begin position="85"/>
        <end position="538"/>
    </location>
</feature>
<feature type="chain" id="PRO_5005190256" description="Pyrroloquinoline quinone-dependent pyranose dehydrogenase beta-propeller domain-containing protein" evidence="2">
    <location>
        <begin position="22"/>
        <end position="829"/>
    </location>
</feature>
<feature type="signal peptide" evidence="2">
    <location>
        <begin position="1"/>
        <end position="21"/>
    </location>
</feature>
<dbReference type="STRING" id="1169540.A0A0G4GBI8"/>
<dbReference type="Proteomes" id="UP000041254">
    <property type="component" value="Unassembled WGS sequence"/>
</dbReference>
<evidence type="ECO:0000256" key="1">
    <source>
        <dbReference type="SAM" id="MobiDB-lite"/>
    </source>
</evidence>
<dbReference type="Pfam" id="PF22807">
    <property type="entry name" value="TrAA12"/>
    <property type="match status" value="1"/>
</dbReference>
<feature type="region of interest" description="Disordered" evidence="1">
    <location>
        <begin position="362"/>
        <end position="385"/>
    </location>
</feature>